<keyword evidence="2" id="KW-1185">Reference proteome</keyword>
<name>A0ABR9HXW7_9PSEU</name>
<dbReference type="RefSeq" id="WP_086859134.1">
    <property type="nucleotide sequence ID" value="NZ_JADBEG010000001.1"/>
</dbReference>
<organism evidence="1 2">
    <name type="scientific">Amycolatopsis lexingtonensis</name>
    <dbReference type="NCBI Taxonomy" id="218822"/>
    <lineage>
        <taxon>Bacteria</taxon>
        <taxon>Bacillati</taxon>
        <taxon>Actinomycetota</taxon>
        <taxon>Actinomycetes</taxon>
        <taxon>Pseudonocardiales</taxon>
        <taxon>Pseudonocardiaceae</taxon>
        <taxon>Amycolatopsis</taxon>
    </lineage>
</organism>
<dbReference type="Gene3D" id="1.10.490.110">
    <property type="entry name" value="Uncharacterized conserved protein DUF2267"/>
    <property type="match status" value="1"/>
</dbReference>
<dbReference type="InterPro" id="IPR038282">
    <property type="entry name" value="DUF2267_sf"/>
</dbReference>
<sequence length="145" mass="15596">MSVVADPFGRAEATAHEWLAVVGGELGTDDRSLAHRVLRAWLHVVRDRLPAGPAVHFAAQLPVLLRGEFFDGWNPARVPMTYDVAEFCERFAAEAGIHQSQVADAAVAVSAALDTLCSAGNLDHVLASLPRSFRTLLTPEPAELT</sequence>
<evidence type="ECO:0000313" key="2">
    <source>
        <dbReference type="Proteomes" id="UP000631670"/>
    </source>
</evidence>
<gene>
    <name evidence="1" type="ORF">H4696_002855</name>
</gene>
<comment type="caution">
    <text evidence="1">The sequence shown here is derived from an EMBL/GenBank/DDBJ whole genome shotgun (WGS) entry which is preliminary data.</text>
</comment>
<proteinExistence type="predicted"/>
<dbReference type="InterPro" id="IPR018727">
    <property type="entry name" value="DUF2267"/>
</dbReference>
<protein>
    <submittedName>
        <fullName evidence="1">Uncharacterized protein (DUF2267 family)</fullName>
    </submittedName>
</protein>
<accession>A0ABR9HXW7</accession>
<reference evidence="1 2" key="1">
    <citation type="submission" date="2020-10" db="EMBL/GenBank/DDBJ databases">
        <title>Sequencing the genomes of 1000 actinobacteria strains.</title>
        <authorList>
            <person name="Klenk H.-P."/>
        </authorList>
    </citation>
    <scope>NUCLEOTIDE SEQUENCE [LARGE SCALE GENOMIC DNA]</scope>
    <source>
        <strain evidence="1 2">DSM 44653</strain>
    </source>
</reference>
<evidence type="ECO:0000313" key="1">
    <source>
        <dbReference type="EMBL" id="MBE1495755.1"/>
    </source>
</evidence>
<dbReference type="Pfam" id="PF10025">
    <property type="entry name" value="DUF2267"/>
    <property type="match status" value="1"/>
</dbReference>
<dbReference type="EMBL" id="JADBEG010000001">
    <property type="protein sequence ID" value="MBE1495755.1"/>
    <property type="molecule type" value="Genomic_DNA"/>
</dbReference>
<dbReference type="Proteomes" id="UP000631670">
    <property type="component" value="Unassembled WGS sequence"/>
</dbReference>